<dbReference type="SMART" id="SM00271">
    <property type="entry name" value="DnaJ"/>
    <property type="match status" value="1"/>
</dbReference>
<name>A0A928VT83_9CYAN</name>
<dbReference type="Pfam" id="PF23468">
    <property type="entry name" value="ARC6"/>
    <property type="match status" value="1"/>
</dbReference>
<dbReference type="PANTHER" id="PTHR33925">
    <property type="entry name" value="PLASTID DIVISION PROTEIN CDP1, CHLOROPLASTIC-RELATED"/>
    <property type="match status" value="1"/>
</dbReference>
<organism evidence="4 5">
    <name type="scientific">Romeriopsis navalis LEGE 11480</name>
    <dbReference type="NCBI Taxonomy" id="2777977"/>
    <lineage>
        <taxon>Bacteria</taxon>
        <taxon>Bacillati</taxon>
        <taxon>Cyanobacteriota</taxon>
        <taxon>Cyanophyceae</taxon>
        <taxon>Leptolyngbyales</taxon>
        <taxon>Leptolyngbyaceae</taxon>
        <taxon>Romeriopsis</taxon>
        <taxon>Romeriopsis navalis</taxon>
    </lineage>
</organism>
<feature type="region of interest" description="Disordered" evidence="1">
    <location>
        <begin position="416"/>
        <end position="439"/>
    </location>
</feature>
<dbReference type="InterPro" id="IPR044685">
    <property type="entry name" value="CPD1-like"/>
</dbReference>
<dbReference type="InterPro" id="IPR001623">
    <property type="entry name" value="DnaJ_domain"/>
</dbReference>
<sequence length="610" mass="67316">MRIPLDYYRILGLPILATADQIKQAYRDRTLQLPRQEFSTQAVASRKALLQQAYDLLAEDEKRRDYDARFLATTYEQNDQTVTTAPNQTSDIEIEESQFVGGLVLLQELGEYESVLRLGRPYLNPTNTAIKEARLGEPQAALSDIVLAIALACLELGREEWQQGHYDNAAEALETGQELLMREGLFPAVRAEVQADLYKLRPYRILAMLSDPDEDAPIRQRGLETLREMLHDRQGIDGNGIDQSGLGVDDFLRFIQQLRDYMTVDEQQALFESESRRPSAVATYLSVYALMAKGFARQEPALIRRAKAMLARLGSRQDVYLEQSICSLLLGQPDAAAKALERSQEYEPMAFIRDHSSDVSDLLPGLCLYTERWMQEEVFPHFRDLTQHTASLKDYFANPQVQEYLEELPLETEAPPQQWVGGQQPAPAPLPEPSDYLPPLVPPDAAISANGAVPVEGERIAASIDADSVIAADSTQGEDMSVGALGAAGLGAAALGGTVAAGWGNNRPIDESPQDPPPAKSTSPKRKKNSRRRRAMEPVDATVAASMRSDRDVSADAAVALDAPPRQRRSRAVDEADAAKPAWLIPLLGLFLLGLLGYGLMQLLRPRPSS</sequence>
<dbReference type="Proteomes" id="UP000625316">
    <property type="component" value="Unassembled WGS sequence"/>
</dbReference>
<evidence type="ECO:0000256" key="1">
    <source>
        <dbReference type="SAM" id="MobiDB-lite"/>
    </source>
</evidence>
<dbReference type="RefSeq" id="WP_264328088.1">
    <property type="nucleotide sequence ID" value="NZ_JADEXQ010000173.1"/>
</dbReference>
<feature type="region of interest" description="Disordered" evidence="1">
    <location>
        <begin position="504"/>
        <end position="548"/>
    </location>
</feature>
<evidence type="ECO:0000259" key="3">
    <source>
        <dbReference type="PROSITE" id="PS50076"/>
    </source>
</evidence>
<dbReference type="PANTHER" id="PTHR33925:SF1">
    <property type="entry name" value="PROTEIN ACCUMULATION AND REPLICATION OF CHLOROPLASTS 6, CHLOROPLASTIC"/>
    <property type="match status" value="1"/>
</dbReference>
<feature type="transmembrane region" description="Helical" evidence="2">
    <location>
        <begin position="583"/>
        <end position="604"/>
    </location>
</feature>
<dbReference type="InterPro" id="IPR036869">
    <property type="entry name" value="J_dom_sf"/>
</dbReference>
<dbReference type="AlphaFoldDB" id="A0A928VT83"/>
<proteinExistence type="predicted"/>
<dbReference type="EMBL" id="JADEXQ010000173">
    <property type="protein sequence ID" value="MBE9033278.1"/>
    <property type="molecule type" value="Genomic_DNA"/>
</dbReference>
<feature type="compositionally biased region" description="Basic residues" evidence="1">
    <location>
        <begin position="523"/>
        <end position="534"/>
    </location>
</feature>
<reference evidence="4" key="1">
    <citation type="submission" date="2020-10" db="EMBL/GenBank/DDBJ databases">
        <authorList>
            <person name="Castelo-Branco R."/>
            <person name="Eusebio N."/>
            <person name="Adriana R."/>
            <person name="Vieira A."/>
            <person name="Brugerolle De Fraissinette N."/>
            <person name="Rezende De Castro R."/>
            <person name="Schneider M.P."/>
            <person name="Vasconcelos V."/>
            <person name="Leao P.N."/>
        </authorList>
    </citation>
    <scope>NUCLEOTIDE SEQUENCE</scope>
    <source>
        <strain evidence="4">LEGE 11480</strain>
    </source>
</reference>
<evidence type="ECO:0000313" key="4">
    <source>
        <dbReference type="EMBL" id="MBE9033278.1"/>
    </source>
</evidence>
<dbReference type="Pfam" id="PF00226">
    <property type="entry name" value="DnaJ"/>
    <property type="match status" value="1"/>
</dbReference>
<keyword evidence="5" id="KW-1185">Reference proteome</keyword>
<dbReference type="Gene3D" id="1.10.287.110">
    <property type="entry name" value="DnaJ domain"/>
    <property type="match status" value="1"/>
</dbReference>
<keyword evidence="2" id="KW-1133">Transmembrane helix</keyword>
<feature type="non-terminal residue" evidence="4">
    <location>
        <position position="610"/>
    </location>
</feature>
<gene>
    <name evidence="4" type="ORF">IQ266_26440</name>
</gene>
<accession>A0A928VT83</accession>
<dbReference type="SUPFAM" id="SSF46565">
    <property type="entry name" value="Chaperone J-domain"/>
    <property type="match status" value="1"/>
</dbReference>
<feature type="domain" description="J" evidence="3">
    <location>
        <begin position="6"/>
        <end position="70"/>
    </location>
</feature>
<keyword evidence="2" id="KW-0812">Transmembrane</keyword>
<dbReference type="PROSITE" id="PS50076">
    <property type="entry name" value="DNAJ_2"/>
    <property type="match status" value="1"/>
</dbReference>
<dbReference type="CDD" id="cd06257">
    <property type="entry name" value="DnaJ"/>
    <property type="match status" value="1"/>
</dbReference>
<protein>
    <submittedName>
        <fullName evidence="4">DnaJ domain-containing protein</fullName>
    </submittedName>
</protein>
<keyword evidence="2" id="KW-0472">Membrane</keyword>
<dbReference type="InterPro" id="IPR057137">
    <property type="entry name" value="CDP1-like_a_solenoid_2"/>
</dbReference>
<comment type="caution">
    <text evidence="4">The sequence shown here is derived from an EMBL/GenBank/DDBJ whole genome shotgun (WGS) entry which is preliminary data.</text>
</comment>
<evidence type="ECO:0000313" key="5">
    <source>
        <dbReference type="Proteomes" id="UP000625316"/>
    </source>
</evidence>
<evidence type="ECO:0000256" key="2">
    <source>
        <dbReference type="SAM" id="Phobius"/>
    </source>
</evidence>
<dbReference type="Pfam" id="PF25515">
    <property type="entry name" value="Arm_PDR"/>
    <property type="match status" value="1"/>
</dbReference>
<dbReference type="InterPro" id="IPR058032">
    <property type="entry name" value="CDP1-like_a_solenoid_1"/>
</dbReference>